<name>A0A2A5L4M0_LACRH</name>
<dbReference type="EMBL" id="JACCKI010000011">
    <property type="protein sequence ID" value="NZA05783.1"/>
    <property type="molecule type" value="Genomic_DNA"/>
</dbReference>
<accession>A0A2A5L4M0</accession>
<evidence type="ECO:0000313" key="15">
    <source>
        <dbReference type="Proteomes" id="UP000542889"/>
    </source>
</evidence>
<dbReference type="GO" id="GO:0036376">
    <property type="term" value="P:sodium ion export across plasma membrane"/>
    <property type="evidence" value="ECO:0007669"/>
    <property type="project" value="InterPro"/>
</dbReference>
<reference evidence="8 16" key="5">
    <citation type="submission" date="2020-07" db="EMBL/GenBank/DDBJ databases">
        <title>Organ Donor 1.</title>
        <authorList>
            <person name="Marsh A.J."/>
            <person name="Azcarate-Peril M.A."/>
        </authorList>
    </citation>
    <scope>NUCLEOTIDE SEQUENCE [LARGE SCALE GENOMIC DNA]</scope>
    <source>
        <strain evidence="8 16">AMC0712</strain>
    </source>
</reference>
<evidence type="ECO:0000256" key="6">
    <source>
        <dbReference type="SAM" id="Phobius"/>
    </source>
</evidence>
<dbReference type="Proteomes" id="UP000307517">
    <property type="component" value="Unassembled WGS sequence"/>
</dbReference>
<reference evidence="10 13" key="2">
    <citation type="submission" date="2017-12" db="EMBL/GenBank/DDBJ databases">
        <title>Phylogenetic diversity of female urinary microbiome.</title>
        <authorList>
            <person name="Thomas-White K."/>
            <person name="Wolfe A.J."/>
        </authorList>
    </citation>
    <scope>NUCLEOTIDE SEQUENCE [LARGE SCALE GENOMIC DNA]</scope>
    <source>
        <strain evidence="10 13">UMB0004</strain>
    </source>
</reference>
<dbReference type="Proteomes" id="UP000542889">
    <property type="component" value="Unassembled WGS sequence"/>
</dbReference>
<evidence type="ECO:0000256" key="5">
    <source>
        <dbReference type="ARBA" id="ARBA00023136"/>
    </source>
</evidence>
<dbReference type="STRING" id="47715.AWJ15_05050"/>
<evidence type="ECO:0000313" key="10">
    <source>
        <dbReference type="EMBL" id="PLA55166.1"/>
    </source>
</evidence>
<evidence type="ECO:0000313" key="14">
    <source>
        <dbReference type="Proteomes" id="UP000307517"/>
    </source>
</evidence>
<dbReference type="Proteomes" id="UP000552935">
    <property type="component" value="Unassembled WGS sequence"/>
</dbReference>
<dbReference type="Pfam" id="PF04277">
    <property type="entry name" value="OAD_gamma"/>
    <property type="match status" value="1"/>
</dbReference>
<evidence type="ECO:0000256" key="1">
    <source>
        <dbReference type="ARBA" id="ARBA00004236"/>
    </source>
</evidence>
<dbReference type="Proteomes" id="UP000234212">
    <property type="component" value="Unassembled WGS sequence"/>
</dbReference>
<accession>A0A0E3CN89</accession>
<evidence type="ECO:0000313" key="13">
    <source>
        <dbReference type="Proteomes" id="UP000234212"/>
    </source>
</evidence>
<gene>
    <name evidence="9" type="ORF">BWR10_09145</name>
    <name evidence="10" type="ORF">CYJ91_13990</name>
    <name evidence="11" type="ORF">E6L36_05235</name>
    <name evidence="8" type="ORF">H0N82_11975</name>
    <name evidence="7" type="ORF">HWN39_12135</name>
</gene>
<evidence type="ECO:0000256" key="2">
    <source>
        <dbReference type="ARBA" id="ARBA00022475"/>
    </source>
</evidence>
<keyword evidence="3 6" id="KW-0812">Transmembrane</keyword>
<keyword evidence="5 6" id="KW-0472">Membrane</keyword>
<sequence length="47" mass="5069">MKFDPTAVEQAGELMLVGMGGVFIVLFIIYIVAKLLLKFAPADKAAK</sequence>
<organism evidence="7 15">
    <name type="scientific">Lacticaseibacillus rhamnosus</name>
    <name type="common">Lactobacillus rhamnosus</name>
    <dbReference type="NCBI Taxonomy" id="47715"/>
    <lineage>
        <taxon>Bacteria</taxon>
        <taxon>Bacillati</taxon>
        <taxon>Bacillota</taxon>
        <taxon>Bacilli</taxon>
        <taxon>Lactobacillales</taxon>
        <taxon>Lactobacillaceae</taxon>
        <taxon>Lacticaseibacillus</taxon>
    </lineage>
</organism>
<evidence type="ECO:0000256" key="4">
    <source>
        <dbReference type="ARBA" id="ARBA00022989"/>
    </source>
</evidence>
<keyword evidence="2" id="KW-1003">Cell membrane</keyword>
<reference evidence="7 15" key="4">
    <citation type="submission" date="2020-06" db="EMBL/GenBank/DDBJ databases">
        <title>Lactobacillus rhamnosus QC,genome.</title>
        <authorList>
            <person name="Yi H."/>
            <person name="Jin M."/>
        </authorList>
    </citation>
    <scope>NUCLEOTIDE SEQUENCE [LARGE SCALE GENOMIC DNA]</scope>
    <source>
        <strain evidence="7 15">QC</strain>
    </source>
</reference>
<dbReference type="GeneID" id="69832330"/>
<evidence type="ECO:0000313" key="12">
    <source>
        <dbReference type="Proteomes" id="UP000189067"/>
    </source>
</evidence>
<protein>
    <submittedName>
        <fullName evidence="7">OadG family protein</fullName>
    </submittedName>
    <submittedName>
        <fullName evidence="9">Oxaloacetate decarboxylase, gamma chain family protein</fullName>
    </submittedName>
</protein>
<proteinExistence type="predicted"/>
<evidence type="ECO:0000313" key="16">
    <source>
        <dbReference type="Proteomes" id="UP000552935"/>
    </source>
</evidence>
<dbReference type="AlphaFoldDB" id="A0A2A5L4M0"/>
<dbReference type="EMBL" id="PKJX01000012">
    <property type="protein sequence ID" value="PLA55166.1"/>
    <property type="molecule type" value="Genomic_DNA"/>
</dbReference>
<feature type="transmembrane region" description="Helical" evidence="6">
    <location>
        <begin position="14"/>
        <end position="37"/>
    </location>
</feature>
<dbReference type="OrthoDB" id="2200286at2"/>
<dbReference type="NCBIfam" id="NF040909">
    <property type="entry name" value="OadG_rel_small"/>
    <property type="match status" value="1"/>
</dbReference>
<keyword evidence="4 6" id="KW-1133">Transmembrane helix</keyword>
<dbReference type="EMBL" id="MTJY01000036">
    <property type="protein sequence ID" value="ONN74422.1"/>
    <property type="molecule type" value="Genomic_DNA"/>
</dbReference>
<evidence type="ECO:0000313" key="9">
    <source>
        <dbReference type="EMBL" id="ONN74422.1"/>
    </source>
</evidence>
<dbReference type="Proteomes" id="UP000189067">
    <property type="component" value="Unassembled WGS sequence"/>
</dbReference>
<dbReference type="GO" id="GO:0015081">
    <property type="term" value="F:sodium ion transmembrane transporter activity"/>
    <property type="evidence" value="ECO:0007669"/>
    <property type="project" value="InterPro"/>
</dbReference>
<dbReference type="InterPro" id="IPR005899">
    <property type="entry name" value="Na_pump_deCOase"/>
</dbReference>
<dbReference type="EMBL" id="SSHM01000001">
    <property type="protein sequence ID" value="THC79856.1"/>
    <property type="molecule type" value="Genomic_DNA"/>
</dbReference>
<evidence type="ECO:0000313" key="7">
    <source>
        <dbReference type="EMBL" id="NVO89222.1"/>
    </source>
</evidence>
<evidence type="ECO:0000313" key="8">
    <source>
        <dbReference type="EMBL" id="NZA05783.1"/>
    </source>
</evidence>
<evidence type="ECO:0000313" key="11">
    <source>
        <dbReference type="EMBL" id="THC79856.1"/>
    </source>
</evidence>
<dbReference type="RefSeq" id="WP_005686020.1">
    <property type="nucleotide sequence ID" value="NZ_BSWG01000019.1"/>
</dbReference>
<evidence type="ECO:0000256" key="3">
    <source>
        <dbReference type="ARBA" id="ARBA00022692"/>
    </source>
</evidence>
<dbReference type="EMBL" id="JABXWP010000022">
    <property type="protein sequence ID" value="NVO89222.1"/>
    <property type="molecule type" value="Genomic_DNA"/>
</dbReference>
<reference evidence="11 14" key="3">
    <citation type="submission" date="2019-04" db="EMBL/GenBank/DDBJ databases">
        <title>Genome Announcement to Ensure Probiotic Safety of Lactobacillus rhamnosus UBLR-58.</title>
        <authorList>
            <person name="Sulthana A."/>
            <person name="Lakshmi S.G."/>
            <person name="Madempudi R.S."/>
        </authorList>
    </citation>
    <scope>NUCLEOTIDE SEQUENCE [LARGE SCALE GENOMIC DNA]</scope>
    <source>
        <strain evidence="11 14">UBLR-58</strain>
    </source>
</reference>
<dbReference type="GO" id="GO:0005886">
    <property type="term" value="C:plasma membrane"/>
    <property type="evidence" value="ECO:0007669"/>
    <property type="project" value="UniProtKB-SubCell"/>
</dbReference>
<reference evidence="9 12" key="1">
    <citation type="submission" date="2017-01" db="EMBL/GenBank/DDBJ databases">
        <title>In silico prediction, in vitro antibacterial spectrum and physicochemical properties of a putative bacteriocin produced by Lactobacillus rhamnosus strain L156.4.</title>
        <authorList>
            <person name="Silveira A.M."/>
            <person name="Monteiro A.S."/>
            <person name="Santos V.L."/>
            <person name="Nicoli J.R."/>
            <person name="Azevedo V."/>
            <person name="Soares S.C."/>
            <person name="Castro-Oliveira L."/>
            <person name="Dias-Souza M.V."/>
            <person name="Nardi R.M."/>
        </authorList>
    </citation>
    <scope>NUCLEOTIDE SEQUENCE [LARGE SCALE GENOMIC DNA]</scope>
    <source>
        <strain evidence="9 12">L156.4</strain>
    </source>
</reference>
<comment type="subcellular location">
    <subcellularLocation>
        <location evidence="1">Cell membrane</location>
    </subcellularLocation>
</comment>
<comment type="caution">
    <text evidence="7">The sequence shown here is derived from an EMBL/GenBank/DDBJ whole genome shotgun (WGS) entry which is preliminary data.</text>
</comment>